<accession>A0A059CER8</accession>
<evidence type="ECO:0000313" key="1">
    <source>
        <dbReference type="EMBL" id="KCW76923.1"/>
    </source>
</evidence>
<sequence length="87" mass="10132">MLLYEPMIKEDGIEMLEMIMPPPVNYRKSAHYSLQITCQHRTTEVRKPGSFCTKCCNVQMLKKYFLLIAKILFIADLTTYETSIIVP</sequence>
<organism evidence="1">
    <name type="scientific">Eucalyptus grandis</name>
    <name type="common">Flooded gum</name>
    <dbReference type="NCBI Taxonomy" id="71139"/>
    <lineage>
        <taxon>Eukaryota</taxon>
        <taxon>Viridiplantae</taxon>
        <taxon>Streptophyta</taxon>
        <taxon>Embryophyta</taxon>
        <taxon>Tracheophyta</taxon>
        <taxon>Spermatophyta</taxon>
        <taxon>Magnoliopsida</taxon>
        <taxon>eudicotyledons</taxon>
        <taxon>Gunneridae</taxon>
        <taxon>Pentapetalae</taxon>
        <taxon>rosids</taxon>
        <taxon>malvids</taxon>
        <taxon>Myrtales</taxon>
        <taxon>Myrtaceae</taxon>
        <taxon>Myrtoideae</taxon>
        <taxon>Eucalypteae</taxon>
        <taxon>Eucalyptus</taxon>
    </lineage>
</organism>
<name>A0A059CER8_EUCGR</name>
<proteinExistence type="predicted"/>
<gene>
    <name evidence="1" type="ORF">EUGRSUZ_D01285</name>
</gene>
<dbReference type="Gramene" id="KCW76923">
    <property type="protein sequence ID" value="KCW76923"/>
    <property type="gene ID" value="EUGRSUZ_D01285"/>
</dbReference>
<reference evidence="1" key="1">
    <citation type="submission" date="2013-07" db="EMBL/GenBank/DDBJ databases">
        <title>The genome of Eucalyptus grandis.</title>
        <authorList>
            <person name="Schmutz J."/>
            <person name="Hayes R."/>
            <person name="Myburg A."/>
            <person name="Tuskan G."/>
            <person name="Grattapaglia D."/>
            <person name="Rokhsar D.S."/>
        </authorList>
    </citation>
    <scope>NUCLEOTIDE SEQUENCE</scope>
    <source>
        <tissue evidence="1">Leaf extractions</tissue>
    </source>
</reference>
<dbReference type="InParanoid" id="A0A059CER8"/>
<dbReference type="EMBL" id="KK198756">
    <property type="protein sequence ID" value="KCW76923.1"/>
    <property type="molecule type" value="Genomic_DNA"/>
</dbReference>
<protein>
    <submittedName>
        <fullName evidence="1">Uncharacterized protein</fullName>
    </submittedName>
</protein>
<dbReference type="AlphaFoldDB" id="A0A059CER8"/>